<sequence>MPVMASRGFAVLRRYERPWLRGDVVAGVTVAAFLVPQVMAYAEVAGVAPVAGLWAAVGALAVYALVGTSRQISVGPESSTALMTAVAVAPLAGGDPGRHAVLAAALALVVAGLCVVGWLARLGFLASLLSKPVLVGYMAGIAALMVLGQLGKVIGVRVGGESAWDEVVSFVRAVPEAHGPTVVLSCSVLAFLVVVARRWPRLPAQLIAVLLATAATVLFSLDEIGVRVVGAVQAGFPLPSLPAVSFADLGALLLPALGVALVGYSDNVLTARSFAARAGHRIDANAELLALGAANAASGLLRGFPVSSSASRTSIGVAVGSRTQLHSLVALAAVAVILLAGRPLLASFPAAALGALVIFAAVRLVDVGEFARLARFRRGELLIALTTVVAVLALGVLHGVLAAIAMSLVDVLRRVARPHDGILGYVPGLAGMHDVDDHPDAEQVPGLVVYRYDAPLFFANAEDFRQRALAAVTAARTPPRWLLLNAEANIEIDLTAVDALEDLRAELAHHGVTLAMAHVKHELRADLHRAGFLDRIGEDRVFATLPTAVAAFKESGTD</sequence>
<evidence type="ECO:0000313" key="7">
    <source>
        <dbReference type="EMBL" id="PPK68310.1"/>
    </source>
</evidence>
<dbReference type="SUPFAM" id="SSF52091">
    <property type="entry name" value="SpoIIaa-like"/>
    <property type="match status" value="1"/>
</dbReference>
<organism evidence="7 8">
    <name type="scientific">Actinokineospora auranticolor</name>
    <dbReference type="NCBI Taxonomy" id="155976"/>
    <lineage>
        <taxon>Bacteria</taxon>
        <taxon>Bacillati</taxon>
        <taxon>Actinomycetota</taxon>
        <taxon>Actinomycetes</taxon>
        <taxon>Pseudonocardiales</taxon>
        <taxon>Pseudonocardiaceae</taxon>
        <taxon>Actinokineospora</taxon>
    </lineage>
</organism>
<feature type="transmembrane region" description="Helical" evidence="5">
    <location>
        <begin position="100"/>
        <end position="122"/>
    </location>
</feature>
<accession>A0A2S6GSX6</accession>
<dbReference type="InterPro" id="IPR002645">
    <property type="entry name" value="STAS_dom"/>
</dbReference>
<proteinExistence type="predicted"/>
<evidence type="ECO:0000256" key="2">
    <source>
        <dbReference type="ARBA" id="ARBA00022692"/>
    </source>
</evidence>
<dbReference type="PANTHER" id="PTHR11814">
    <property type="entry name" value="SULFATE TRANSPORTER"/>
    <property type="match status" value="1"/>
</dbReference>
<feature type="transmembrane region" description="Helical" evidence="5">
    <location>
        <begin position="328"/>
        <end position="361"/>
    </location>
</feature>
<dbReference type="AlphaFoldDB" id="A0A2S6GSX6"/>
<dbReference type="Pfam" id="PF01740">
    <property type="entry name" value="STAS"/>
    <property type="match status" value="1"/>
</dbReference>
<feature type="transmembrane region" description="Helical" evidence="5">
    <location>
        <begin position="46"/>
        <end position="66"/>
    </location>
</feature>
<dbReference type="GO" id="GO:0016020">
    <property type="term" value="C:membrane"/>
    <property type="evidence" value="ECO:0007669"/>
    <property type="project" value="UniProtKB-SubCell"/>
</dbReference>
<dbReference type="EMBL" id="PTIX01000005">
    <property type="protein sequence ID" value="PPK68310.1"/>
    <property type="molecule type" value="Genomic_DNA"/>
</dbReference>
<keyword evidence="8" id="KW-1185">Reference proteome</keyword>
<evidence type="ECO:0000256" key="4">
    <source>
        <dbReference type="ARBA" id="ARBA00023136"/>
    </source>
</evidence>
<dbReference type="InterPro" id="IPR036513">
    <property type="entry name" value="STAS_dom_sf"/>
</dbReference>
<keyword evidence="3 5" id="KW-1133">Transmembrane helix</keyword>
<feature type="transmembrane region" description="Helical" evidence="5">
    <location>
        <begin position="241"/>
        <end position="264"/>
    </location>
</feature>
<dbReference type="Pfam" id="PF00916">
    <property type="entry name" value="Sulfate_transp"/>
    <property type="match status" value="1"/>
</dbReference>
<feature type="transmembrane region" description="Helical" evidence="5">
    <location>
        <begin position="78"/>
        <end position="94"/>
    </location>
</feature>
<protein>
    <submittedName>
        <fullName evidence="7">High affinity sulfate transporter 1</fullName>
    </submittedName>
</protein>
<dbReference type="CDD" id="cd07042">
    <property type="entry name" value="STAS_SulP_like_sulfate_transporter"/>
    <property type="match status" value="1"/>
</dbReference>
<dbReference type="NCBIfam" id="TIGR00815">
    <property type="entry name" value="sulP"/>
    <property type="match status" value="1"/>
</dbReference>
<evidence type="ECO:0000259" key="6">
    <source>
        <dbReference type="PROSITE" id="PS50801"/>
    </source>
</evidence>
<evidence type="ECO:0000256" key="3">
    <source>
        <dbReference type="ARBA" id="ARBA00022989"/>
    </source>
</evidence>
<feature type="transmembrane region" description="Helical" evidence="5">
    <location>
        <begin position="134"/>
        <end position="157"/>
    </location>
</feature>
<dbReference type="Proteomes" id="UP000239203">
    <property type="component" value="Unassembled WGS sequence"/>
</dbReference>
<comment type="caution">
    <text evidence="7">The sequence shown here is derived from an EMBL/GenBank/DDBJ whole genome shotgun (WGS) entry which is preliminary data.</text>
</comment>
<gene>
    <name evidence="7" type="ORF">CLV40_10533</name>
</gene>
<comment type="subcellular location">
    <subcellularLocation>
        <location evidence="1">Membrane</location>
        <topology evidence="1">Multi-pass membrane protein</topology>
    </subcellularLocation>
</comment>
<dbReference type="GO" id="GO:0055085">
    <property type="term" value="P:transmembrane transport"/>
    <property type="evidence" value="ECO:0007669"/>
    <property type="project" value="InterPro"/>
</dbReference>
<keyword evidence="2 5" id="KW-0812">Transmembrane</keyword>
<reference evidence="7 8" key="1">
    <citation type="submission" date="2018-02" db="EMBL/GenBank/DDBJ databases">
        <title>Genomic Encyclopedia of Archaeal and Bacterial Type Strains, Phase II (KMG-II): from individual species to whole genera.</title>
        <authorList>
            <person name="Goeker M."/>
        </authorList>
    </citation>
    <scope>NUCLEOTIDE SEQUENCE [LARGE SCALE GENOMIC DNA]</scope>
    <source>
        <strain evidence="7 8">YU 961-1</strain>
    </source>
</reference>
<evidence type="ECO:0000256" key="1">
    <source>
        <dbReference type="ARBA" id="ARBA00004141"/>
    </source>
</evidence>
<keyword evidence="4 5" id="KW-0472">Membrane</keyword>
<dbReference type="Gene3D" id="3.30.750.24">
    <property type="entry name" value="STAS domain"/>
    <property type="match status" value="1"/>
</dbReference>
<evidence type="ECO:0000313" key="8">
    <source>
        <dbReference type="Proteomes" id="UP000239203"/>
    </source>
</evidence>
<feature type="transmembrane region" description="Helical" evidence="5">
    <location>
        <begin position="202"/>
        <end position="221"/>
    </location>
</feature>
<feature type="domain" description="STAS" evidence="6">
    <location>
        <begin position="437"/>
        <end position="552"/>
    </location>
</feature>
<feature type="transmembrane region" description="Helical" evidence="5">
    <location>
        <begin position="20"/>
        <end position="40"/>
    </location>
</feature>
<dbReference type="InterPro" id="IPR011547">
    <property type="entry name" value="SLC26A/SulP_dom"/>
</dbReference>
<feature type="transmembrane region" description="Helical" evidence="5">
    <location>
        <begin position="381"/>
        <end position="409"/>
    </location>
</feature>
<dbReference type="InterPro" id="IPR001902">
    <property type="entry name" value="SLC26A/SulP_fam"/>
</dbReference>
<dbReference type="PROSITE" id="PS50801">
    <property type="entry name" value="STAS"/>
    <property type="match status" value="1"/>
</dbReference>
<feature type="transmembrane region" description="Helical" evidence="5">
    <location>
        <begin position="177"/>
        <end position="195"/>
    </location>
</feature>
<name>A0A2S6GSX6_9PSEU</name>
<evidence type="ECO:0000256" key="5">
    <source>
        <dbReference type="SAM" id="Phobius"/>
    </source>
</evidence>